<evidence type="ECO:0000313" key="2">
    <source>
        <dbReference type="EMBL" id="UQA93449.1"/>
    </source>
</evidence>
<proteinExistence type="predicted"/>
<reference evidence="2" key="1">
    <citation type="submission" date="2021-10" db="EMBL/GenBank/DDBJ databases">
        <title>Streptomyces nigrumlapis sp.nov.,an antimicrobial producing actinobacterium isolated from Black Gobi rocks.</title>
        <authorList>
            <person name="Wen Y."/>
            <person name="Zhang W."/>
            <person name="Liu X.G."/>
        </authorList>
    </citation>
    <scope>NUCLEOTIDE SEQUENCE</scope>
    <source>
        <strain evidence="2">ST13-2-2</strain>
    </source>
</reference>
<gene>
    <name evidence="2" type="ORF">K9S39_17755</name>
</gene>
<organism evidence="2 3">
    <name type="scientific">Streptomyces halobius</name>
    <dbReference type="NCBI Taxonomy" id="2879846"/>
    <lineage>
        <taxon>Bacteria</taxon>
        <taxon>Bacillati</taxon>
        <taxon>Actinomycetota</taxon>
        <taxon>Actinomycetes</taxon>
        <taxon>Kitasatosporales</taxon>
        <taxon>Streptomycetaceae</taxon>
        <taxon>Streptomyces</taxon>
    </lineage>
</organism>
<evidence type="ECO:0000259" key="1">
    <source>
        <dbReference type="Pfam" id="PF04149"/>
    </source>
</evidence>
<keyword evidence="3" id="KW-1185">Reference proteome</keyword>
<evidence type="ECO:0000313" key="3">
    <source>
        <dbReference type="Proteomes" id="UP000830115"/>
    </source>
</evidence>
<dbReference type="RefSeq" id="WP_248864326.1">
    <property type="nucleotide sequence ID" value="NZ_CP086322.1"/>
</dbReference>
<dbReference type="Pfam" id="PF04149">
    <property type="entry name" value="DUF397"/>
    <property type="match status" value="1"/>
</dbReference>
<dbReference type="Proteomes" id="UP000830115">
    <property type="component" value="Chromosome"/>
</dbReference>
<feature type="domain" description="DUF397" evidence="1">
    <location>
        <begin position="5"/>
        <end position="56"/>
    </location>
</feature>
<dbReference type="InterPro" id="IPR007278">
    <property type="entry name" value="DUF397"/>
</dbReference>
<name>A0ABY4M9J1_9ACTN</name>
<dbReference type="EMBL" id="CP086322">
    <property type="protein sequence ID" value="UQA93449.1"/>
    <property type="molecule type" value="Genomic_DNA"/>
</dbReference>
<sequence length="65" mass="6600">MTELDWQRSSFCGGGGNNCVEVAVTGDGAAVRESDAPARGIEAGRGALRGLIVGVKAGPLGERTR</sequence>
<accession>A0ABY4M9J1</accession>
<protein>
    <submittedName>
        <fullName evidence="2">DUF397 domain-containing protein</fullName>
    </submittedName>
</protein>